<feature type="transmembrane region" description="Helical" evidence="7">
    <location>
        <begin position="205"/>
        <end position="226"/>
    </location>
</feature>
<feature type="transmembrane region" description="Helical" evidence="7">
    <location>
        <begin position="464"/>
        <end position="484"/>
    </location>
</feature>
<keyword evidence="2" id="KW-0813">Transport</keyword>
<dbReference type="SUPFAM" id="SSF103473">
    <property type="entry name" value="MFS general substrate transporter"/>
    <property type="match status" value="1"/>
</dbReference>
<evidence type="ECO:0000256" key="3">
    <source>
        <dbReference type="ARBA" id="ARBA00022475"/>
    </source>
</evidence>
<dbReference type="Pfam" id="PF07690">
    <property type="entry name" value="MFS_1"/>
    <property type="match status" value="1"/>
</dbReference>
<dbReference type="InterPro" id="IPR011701">
    <property type="entry name" value="MFS"/>
</dbReference>
<evidence type="ECO:0000256" key="5">
    <source>
        <dbReference type="ARBA" id="ARBA00022989"/>
    </source>
</evidence>
<dbReference type="PROSITE" id="PS50850">
    <property type="entry name" value="MFS"/>
    <property type="match status" value="1"/>
</dbReference>
<dbReference type="PANTHER" id="PTHR42718">
    <property type="entry name" value="MAJOR FACILITATOR SUPERFAMILY MULTIDRUG TRANSPORTER MFSC"/>
    <property type="match status" value="1"/>
</dbReference>
<reference evidence="9 10" key="1">
    <citation type="submission" date="2023-12" db="EMBL/GenBank/DDBJ databases">
        <title>Amycolatopsis sp. V23-08.</title>
        <authorList>
            <person name="Somphong A."/>
        </authorList>
    </citation>
    <scope>NUCLEOTIDE SEQUENCE [LARGE SCALE GENOMIC DNA]</scope>
    <source>
        <strain evidence="9 10">V23-08</strain>
    </source>
</reference>
<feature type="transmembrane region" description="Helical" evidence="7">
    <location>
        <begin position="270"/>
        <end position="291"/>
    </location>
</feature>
<evidence type="ECO:0000313" key="9">
    <source>
        <dbReference type="EMBL" id="MEA5362888.1"/>
    </source>
</evidence>
<evidence type="ECO:0000256" key="6">
    <source>
        <dbReference type="ARBA" id="ARBA00023136"/>
    </source>
</evidence>
<feature type="domain" description="Major facilitator superfamily (MFS) profile" evidence="8">
    <location>
        <begin position="17"/>
        <end position="491"/>
    </location>
</feature>
<organism evidence="9 10">
    <name type="scientific">Amycolatopsis heterodermiae</name>
    <dbReference type="NCBI Taxonomy" id="3110235"/>
    <lineage>
        <taxon>Bacteria</taxon>
        <taxon>Bacillati</taxon>
        <taxon>Actinomycetota</taxon>
        <taxon>Actinomycetes</taxon>
        <taxon>Pseudonocardiales</taxon>
        <taxon>Pseudonocardiaceae</taxon>
        <taxon>Amycolatopsis</taxon>
    </lineage>
</organism>
<feature type="transmembrane region" description="Helical" evidence="7">
    <location>
        <begin position="15"/>
        <end position="38"/>
    </location>
</feature>
<evidence type="ECO:0000313" key="10">
    <source>
        <dbReference type="Proteomes" id="UP001304298"/>
    </source>
</evidence>
<comment type="caution">
    <text evidence="9">The sequence shown here is derived from an EMBL/GenBank/DDBJ whole genome shotgun (WGS) entry which is preliminary data.</text>
</comment>
<evidence type="ECO:0000259" key="8">
    <source>
        <dbReference type="PROSITE" id="PS50850"/>
    </source>
</evidence>
<dbReference type="Gene3D" id="1.20.1720.10">
    <property type="entry name" value="Multidrug resistance protein D"/>
    <property type="match status" value="1"/>
</dbReference>
<evidence type="ECO:0000256" key="2">
    <source>
        <dbReference type="ARBA" id="ARBA00022448"/>
    </source>
</evidence>
<comment type="subcellular location">
    <subcellularLocation>
        <location evidence="1">Cell membrane</location>
        <topology evidence="1">Multi-pass membrane protein</topology>
    </subcellularLocation>
</comment>
<gene>
    <name evidence="9" type="ORF">VA596_25370</name>
</gene>
<feature type="transmembrane region" description="Helical" evidence="7">
    <location>
        <begin position="83"/>
        <end position="100"/>
    </location>
</feature>
<evidence type="ECO:0000256" key="1">
    <source>
        <dbReference type="ARBA" id="ARBA00004651"/>
    </source>
</evidence>
<accession>A0ABU5R9G6</accession>
<keyword evidence="4 7" id="KW-0812">Transmembrane</keyword>
<feature type="transmembrane region" description="Helical" evidence="7">
    <location>
        <begin position="112"/>
        <end position="133"/>
    </location>
</feature>
<dbReference type="InterPro" id="IPR005829">
    <property type="entry name" value="Sugar_transporter_CS"/>
</dbReference>
<proteinExistence type="predicted"/>
<dbReference type="PANTHER" id="PTHR42718:SF47">
    <property type="entry name" value="METHYL VIOLOGEN RESISTANCE PROTEIN SMVA"/>
    <property type="match status" value="1"/>
</dbReference>
<keyword evidence="6 7" id="KW-0472">Membrane</keyword>
<dbReference type="Proteomes" id="UP001304298">
    <property type="component" value="Unassembled WGS sequence"/>
</dbReference>
<feature type="transmembrane region" description="Helical" evidence="7">
    <location>
        <begin position="171"/>
        <end position="193"/>
    </location>
</feature>
<feature type="transmembrane region" description="Helical" evidence="7">
    <location>
        <begin position="336"/>
        <end position="354"/>
    </location>
</feature>
<feature type="transmembrane region" description="Helical" evidence="7">
    <location>
        <begin position="360"/>
        <end position="382"/>
    </location>
</feature>
<dbReference type="InterPro" id="IPR036259">
    <property type="entry name" value="MFS_trans_sf"/>
</dbReference>
<evidence type="ECO:0000256" key="4">
    <source>
        <dbReference type="ARBA" id="ARBA00022692"/>
    </source>
</evidence>
<keyword evidence="10" id="KW-1185">Reference proteome</keyword>
<dbReference type="Gene3D" id="1.20.1250.20">
    <property type="entry name" value="MFS general substrate transporter like domains"/>
    <property type="match status" value="1"/>
</dbReference>
<dbReference type="EMBL" id="JAYFSI010000006">
    <property type="protein sequence ID" value="MEA5362888.1"/>
    <property type="molecule type" value="Genomic_DNA"/>
</dbReference>
<dbReference type="InterPro" id="IPR020846">
    <property type="entry name" value="MFS_dom"/>
</dbReference>
<keyword evidence="5 7" id="KW-1133">Transmembrane helix</keyword>
<feature type="transmembrane region" description="Helical" evidence="7">
    <location>
        <begin position="53"/>
        <end position="71"/>
    </location>
</feature>
<dbReference type="RefSeq" id="WP_323330649.1">
    <property type="nucleotide sequence ID" value="NZ_JAYFSI010000006.1"/>
</dbReference>
<feature type="transmembrane region" description="Helical" evidence="7">
    <location>
        <begin position="145"/>
        <end position="165"/>
    </location>
</feature>
<evidence type="ECO:0000256" key="7">
    <source>
        <dbReference type="SAM" id="Phobius"/>
    </source>
</evidence>
<sequence>MTTYAPAPLSHRRRWAALGVLVGAVLLLAVDGTVLYLAVPSLTRELSPSATEILWIGDVYSLALAGLLVTAGNLADRFGRKKVLLIGTAAFGVASTLAAFSPTAGVLVAARLLLGIAAATIMPSTLSIIRTLFTDPRERTRAIAIWSAGSGGGIALGPLVGGALLEHYWWGSVFLINVPIVVVFLVAGAWLLPESRDPNPGRFDLLSAALSMAAIVPLVYAVKHAIGSGVDTQVVLTAAVGLVSGFLFVRRQRRAADPLIDVTLFRNGAFSGAVVANFVAVFALMGLLFFFSQYLQLVRGFSPLQAGLAEMPATLASIAVVAAVGVVVTRLGRGRAVAVSLAVSAVGLLLVAVTEQAPQYIWLGLTLVPVGLGVGLALTLTVDSVLSAVPRDKAGSASAISETAYELGAALGIALLGSVVTLVYRGLLPSDAAPGVRESLATAVTVLDPASPQAETARQAFTGAMQVTSVAAAVVTAAAAVIAWRTIPSGKD</sequence>
<protein>
    <submittedName>
        <fullName evidence="9">MFS transporter</fullName>
    </submittedName>
</protein>
<dbReference type="PROSITE" id="PS00216">
    <property type="entry name" value="SUGAR_TRANSPORT_1"/>
    <property type="match status" value="1"/>
</dbReference>
<feature type="transmembrane region" description="Helical" evidence="7">
    <location>
        <begin position="311"/>
        <end position="329"/>
    </location>
</feature>
<dbReference type="CDD" id="cd17321">
    <property type="entry name" value="MFS_MMR_MDR_like"/>
    <property type="match status" value="1"/>
</dbReference>
<feature type="transmembrane region" description="Helical" evidence="7">
    <location>
        <begin position="232"/>
        <end position="249"/>
    </location>
</feature>
<keyword evidence="3" id="KW-1003">Cell membrane</keyword>
<feature type="transmembrane region" description="Helical" evidence="7">
    <location>
        <begin position="403"/>
        <end position="424"/>
    </location>
</feature>
<name>A0ABU5R9G6_9PSEU</name>